<dbReference type="Proteomes" id="UP000724584">
    <property type="component" value="Unassembled WGS sequence"/>
</dbReference>
<accession>A0ACB7PS66</accession>
<sequence length="109" mass="12240">MDFKTKEQNTPPRRHKDAHLIHLCSEAQWADQTMVIFTQSISETRRVSRLLDAIKIGAVSLSCDLSPSERAASLGKILRKECYIIVTTDVAANLSPIPKVNRIINHCLN</sequence>
<reference evidence="1 2" key="1">
    <citation type="journal article" date="2021" name="Nat. Commun.">
        <title>Genetic determinants of endophytism in the Arabidopsis root mycobiome.</title>
        <authorList>
            <person name="Mesny F."/>
            <person name="Miyauchi S."/>
            <person name="Thiergart T."/>
            <person name="Pickel B."/>
            <person name="Atanasova L."/>
            <person name="Karlsson M."/>
            <person name="Huettel B."/>
            <person name="Barry K.W."/>
            <person name="Haridas S."/>
            <person name="Chen C."/>
            <person name="Bauer D."/>
            <person name="Andreopoulos W."/>
            <person name="Pangilinan J."/>
            <person name="LaButti K."/>
            <person name="Riley R."/>
            <person name="Lipzen A."/>
            <person name="Clum A."/>
            <person name="Drula E."/>
            <person name="Henrissat B."/>
            <person name="Kohler A."/>
            <person name="Grigoriev I.V."/>
            <person name="Martin F.M."/>
            <person name="Hacquard S."/>
        </authorList>
    </citation>
    <scope>NUCLEOTIDE SEQUENCE [LARGE SCALE GENOMIC DNA]</scope>
    <source>
        <strain evidence="1 2">MPI-SDFR-AT-0079</strain>
    </source>
</reference>
<comment type="caution">
    <text evidence="1">The sequence shown here is derived from an EMBL/GenBank/DDBJ whole genome shotgun (WGS) entry which is preliminary data.</text>
</comment>
<keyword evidence="2" id="KW-1185">Reference proteome</keyword>
<name>A0ACB7PS66_9PEZI</name>
<evidence type="ECO:0000313" key="2">
    <source>
        <dbReference type="Proteomes" id="UP000724584"/>
    </source>
</evidence>
<organism evidence="1 2">
    <name type="scientific">Chaetomium tenue</name>
    <dbReference type="NCBI Taxonomy" id="1854479"/>
    <lineage>
        <taxon>Eukaryota</taxon>
        <taxon>Fungi</taxon>
        <taxon>Dikarya</taxon>
        <taxon>Ascomycota</taxon>
        <taxon>Pezizomycotina</taxon>
        <taxon>Sordariomycetes</taxon>
        <taxon>Sordariomycetidae</taxon>
        <taxon>Sordariales</taxon>
        <taxon>Chaetomiaceae</taxon>
        <taxon>Chaetomium</taxon>
    </lineage>
</organism>
<gene>
    <name evidence="1" type="ORF">F5144DRAFT_609146</name>
</gene>
<proteinExistence type="predicted"/>
<evidence type="ECO:0000313" key="1">
    <source>
        <dbReference type="EMBL" id="KAH6651385.1"/>
    </source>
</evidence>
<dbReference type="EMBL" id="JAGIZQ010000001">
    <property type="protein sequence ID" value="KAH6651385.1"/>
    <property type="molecule type" value="Genomic_DNA"/>
</dbReference>
<protein>
    <submittedName>
        <fullName evidence="1">Uncharacterized protein</fullName>
    </submittedName>
</protein>